<keyword evidence="3" id="KW-1185">Reference proteome</keyword>
<dbReference type="Proteomes" id="UP000585474">
    <property type="component" value="Unassembled WGS sequence"/>
</dbReference>
<dbReference type="AlphaFoldDB" id="A0A7J0GFW8"/>
<protein>
    <submittedName>
        <fullName evidence="2">Uncharacterized protein</fullName>
    </submittedName>
</protein>
<comment type="caution">
    <text evidence="2">The sequence shown here is derived from an EMBL/GenBank/DDBJ whole genome shotgun (WGS) entry which is preliminary data.</text>
</comment>
<dbReference type="PANTHER" id="PTHR34222:SF100">
    <property type="entry name" value="CCHC-TYPE DOMAIN-CONTAINING PROTEIN"/>
    <property type="match status" value="1"/>
</dbReference>
<reference evidence="2 3" key="1">
    <citation type="submission" date="2019-07" db="EMBL/GenBank/DDBJ databases">
        <title>De Novo Assembly of kiwifruit Actinidia rufa.</title>
        <authorList>
            <person name="Sugita-Konishi S."/>
            <person name="Sato K."/>
            <person name="Mori E."/>
            <person name="Abe Y."/>
            <person name="Kisaki G."/>
            <person name="Hamano K."/>
            <person name="Suezawa K."/>
            <person name="Otani M."/>
            <person name="Fukuda T."/>
            <person name="Manabe T."/>
            <person name="Gomi K."/>
            <person name="Tabuchi M."/>
            <person name="Akimitsu K."/>
            <person name="Kataoka I."/>
        </authorList>
    </citation>
    <scope>NUCLEOTIDE SEQUENCE [LARGE SCALE GENOMIC DNA]</scope>
    <source>
        <strain evidence="3">cv. Fuchu</strain>
    </source>
</reference>
<evidence type="ECO:0000256" key="1">
    <source>
        <dbReference type="SAM" id="MobiDB-lite"/>
    </source>
</evidence>
<sequence length="441" mass="47383">MRAVLAPSSVVQATQSRSYSPVQSIPVLSITVQSCVAVVKRCPVQCSPGLSLVLPSSQPQHRAINLAQPHIPVQRSVALMADPTKEVVSVGPISIAASSIILDTSRLDGKNWHSTSPLVIFPVTGMLNPSVLIVVIHINFLMVLKPEFETLQTQILNTSPLSSLYEAFAIIDDDERKRKLLPASSLPETSPTVPNQTSFIVPIGTHSYCQHCHKPSYLIDRCFNLHLELKSQLNQNRGGGGVGGRGGGRGHVIPRVSTIAEVEPMHVELPNLNQLQTQIAQLQLHLGLAPSSSFSGPIANIAVESHIALHGKLGHPNWILEYGANNHMVNELATFTSLVTFVNQYVCIADGSSISIRSQGSPSTPGTTSELIVQEDSTPPCPFPILESPSPSPSGSHAPTPLPTSSLDSDADYAGSKIDRRSTSGFYTFHGSHLISWKDKK</sequence>
<accession>A0A7J0GFW8</accession>
<dbReference type="EMBL" id="BJWL01000021">
    <property type="protein sequence ID" value="GFZ09598.1"/>
    <property type="molecule type" value="Genomic_DNA"/>
</dbReference>
<gene>
    <name evidence="2" type="ORF">Acr_21g0001970</name>
</gene>
<proteinExistence type="predicted"/>
<feature type="compositionally biased region" description="Low complexity" evidence="1">
    <location>
        <begin position="384"/>
        <end position="399"/>
    </location>
</feature>
<dbReference type="PANTHER" id="PTHR34222">
    <property type="entry name" value="GAG_PRE-INTEGRS DOMAIN-CONTAINING PROTEIN"/>
    <property type="match status" value="1"/>
</dbReference>
<evidence type="ECO:0000313" key="2">
    <source>
        <dbReference type="EMBL" id="GFZ09598.1"/>
    </source>
</evidence>
<feature type="region of interest" description="Disordered" evidence="1">
    <location>
        <begin position="380"/>
        <end position="416"/>
    </location>
</feature>
<dbReference type="PROSITE" id="PS51257">
    <property type="entry name" value="PROKAR_LIPOPROTEIN"/>
    <property type="match status" value="1"/>
</dbReference>
<evidence type="ECO:0000313" key="3">
    <source>
        <dbReference type="Proteomes" id="UP000585474"/>
    </source>
</evidence>
<organism evidence="2 3">
    <name type="scientific">Actinidia rufa</name>
    <dbReference type="NCBI Taxonomy" id="165716"/>
    <lineage>
        <taxon>Eukaryota</taxon>
        <taxon>Viridiplantae</taxon>
        <taxon>Streptophyta</taxon>
        <taxon>Embryophyta</taxon>
        <taxon>Tracheophyta</taxon>
        <taxon>Spermatophyta</taxon>
        <taxon>Magnoliopsida</taxon>
        <taxon>eudicotyledons</taxon>
        <taxon>Gunneridae</taxon>
        <taxon>Pentapetalae</taxon>
        <taxon>asterids</taxon>
        <taxon>Ericales</taxon>
        <taxon>Actinidiaceae</taxon>
        <taxon>Actinidia</taxon>
    </lineage>
</organism>
<name>A0A7J0GFW8_9ERIC</name>